<dbReference type="SUPFAM" id="SSF51905">
    <property type="entry name" value="FAD/NAD(P)-binding domain"/>
    <property type="match status" value="2"/>
</dbReference>
<name>A0A839Y0V1_9PSEU</name>
<dbReference type="Gene3D" id="3.50.50.60">
    <property type="entry name" value="FAD/NAD(P)-binding domain"/>
    <property type="match status" value="2"/>
</dbReference>
<dbReference type="EMBL" id="JACIBS010000005">
    <property type="protein sequence ID" value="MBB3665575.1"/>
    <property type="molecule type" value="Genomic_DNA"/>
</dbReference>
<keyword evidence="10" id="KW-1185">Reference proteome</keyword>
<evidence type="ECO:0000256" key="6">
    <source>
        <dbReference type="ARBA" id="ARBA00023002"/>
    </source>
</evidence>
<reference evidence="9 10" key="1">
    <citation type="submission" date="2020-08" db="EMBL/GenBank/DDBJ databases">
        <title>Sequencing the genomes of 1000 actinobacteria strains.</title>
        <authorList>
            <person name="Klenk H.-P."/>
        </authorList>
    </citation>
    <scope>NUCLEOTIDE SEQUENCE [LARGE SCALE GENOMIC DNA]</scope>
    <source>
        <strain evidence="9 10">DSM 45267</strain>
    </source>
</reference>
<comment type="similarity">
    <text evidence="2">Belongs to the FAD-binding monooxygenase family.</text>
</comment>
<dbReference type="PANTHER" id="PTHR43098:SF2">
    <property type="entry name" value="FAD-BINDING MONOOXYGENASE AUSB-RELATED"/>
    <property type="match status" value="1"/>
</dbReference>
<keyword evidence="4" id="KW-0274">FAD</keyword>
<dbReference type="Pfam" id="PF13738">
    <property type="entry name" value="Pyr_redox_3"/>
    <property type="match status" value="1"/>
</dbReference>
<keyword evidence="7" id="KW-0503">Monooxygenase</keyword>
<evidence type="ECO:0000313" key="10">
    <source>
        <dbReference type="Proteomes" id="UP000564573"/>
    </source>
</evidence>
<evidence type="ECO:0000256" key="7">
    <source>
        <dbReference type="ARBA" id="ARBA00023033"/>
    </source>
</evidence>
<proteinExistence type="inferred from homology"/>
<gene>
    <name evidence="9" type="ORF">FB384_004533</name>
</gene>
<comment type="cofactor">
    <cofactor evidence="1">
        <name>FAD</name>
        <dbReference type="ChEBI" id="CHEBI:57692"/>
    </cofactor>
</comment>
<protein>
    <submittedName>
        <fullName evidence="9">Cation diffusion facilitator CzcD-associated flavoprotein CzcO</fullName>
    </submittedName>
</protein>
<dbReference type="Proteomes" id="UP000564573">
    <property type="component" value="Unassembled WGS sequence"/>
</dbReference>
<feature type="compositionally biased region" description="Basic and acidic residues" evidence="8">
    <location>
        <begin position="18"/>
        <end position="27"/>
    </location>
</feature>
<dbReference type="InterPro" id="IPR050775">
    <property type="entry name" value="FAD-binding_Monooxygenases"/>
</dbReference>
<sequence>MTTAPWSRDQPTSDEDDARMPENEIDHWTPQAVEAIRSRYRAERDKRLRPEGNSQYQRAAGELADYADDPWSDGPRQRPPLTDEIDAAVIGAGFGGLLAGAHLRKAGLSSIRLIDTAGGVGGTWYWNRYPGVACDIESYIYLPLLEEVGGMPSRKYAPGAEVRRHAERIADHFDLNRDALLHTAVTGLKWDDERSRWRVSTDRGDDFLARYVVVSSGLFGTPKLPGLPGIDEFEGRAFHTSRWDYTYTGGSEDVPEYPGLADKRVAVIGTGATSVQVVPSIAPHCGELLVVQRTPSTVDTRDDSPTDPAWWKRTTRESGWQRRRRDNFITLITGGAADEDLVRDKWTDTAPVRGRKLLMSGKGGPDPAFAFEVADHQKMTEMRQRVADIVADPGTAAALQPWYRHLCKRPCFSDTYLQAFNRDNVRLIDTDGQGVERITARGVVVGGVEHPVDVLIFGTGFELGVDAAGRARKMIRGRDGITLHDYWADGMRTLHGATSRGFPNLFQLVTTQNTITVNYGHVLEERAEHLGAMVTEAEKRGALVEPTEQAQTAWVDTIRAKAADMEAFQAECTPGYFNEEGMPRKRNESYGGGALEFSELVRRWITDGGLDEVLSD</sequence>
<dbReference type="GO" id="GO:0016709">
    <property type="term" value="F:oxidoreductase activity, acting on paired donors, with incorporation or reduction of molecular oxygen, NAD(P)H as one donor, and incorporation of one atom of oxygen"/>
    <property type="evidence" value="ECO:0007669"/>
    <property type="project" value="UniProtKB-ARBA"/>
</dbReference>
<evidence type="ECO:0000256" key="8">
    <source>
        <dbReference type="SAM" id="MobiDB-lite"/>
    </source>
</evidence>
<dbReference type="PANTHER" id="PTHR43098">
    <property type="entry name" value="L-ORNITHINE N(5)-MONOOXYGENASE-RELATED"/>
    <property type="match status" value="1"/>
</dbReference>
<evidence type="ECO:0000256" key="3">
    <source>
        <dbReference type="ARBA" id="ARBA00022630"/>
    </source>
</evidence>
<accession>A0A839Y0V1</accession>
<dbReference type="AlphaFoldDB" id="A0A839Y0V1"/>
<dbReference type="InterPro" id="IPR036188">
    <property type="entry name" value="FAD/NAD-bd_sf"/>
</dbReference>
<evidence type="ECO:0000256" key="2">
    <source>
        <dbReference type="ARBA" id="ARBA00010139"/>
    </source>
</evidence>
<dbReference type="RefSeq" id="WP_323985404.1">
    <property type="nucleotide sequence ID" value="NZ_JACIBS010000005.1"/>
</dbReference>
<keyword evidence="3" id="KW-0285">Flavoprotein</keyword>
<comment type="caution">
    <text evidence="9">The sequence shown here is derived from an EMBL/GenBank/DDBJ whole genome shotgun (WGS) entry which is preliminary data.</text>
</comment>
<dbReference type="FunFam" id="3.50.50.60:FF:000341">
    <property type="entry name" value="Baeyer-Villiger monooxygenase"/>
    <property type="match status" value="1"/>
</dbReference>
<evidence type="ECO:0000256" key="5">
    <source>
        <dbReference type="ARBA" id="ARBA00022857"/>
    </source>
</evidence>
<feature type="region of interest" description="Disordered" evidence="8">
    <location>
        <begin position="1"/>
        <end position="31"/>
    </location>
</feature>
<organism evidence="9 10">
    <name type="scientific">Prauserella sediminis</name>
    <dbReference type="NCBI Taxonomy" id="577680"/>
    <lineage>
        <taxon>Bacteria</taxon>
        <taxon>Bacillati</taxon>
        <taxon>Actinomycetota</taxon>
        <taxon>Actinomycetes</taxon>
        <taxon>Pseudonocardiales</taxon>
        <taxon>Pseudonocardiaceae</taxon>
        <taxon>Prauserella</taxon>
        <taxon>Prauserella salsuginis group</taxon>
    </lineage>
</organism>
<keyword evidence="6" id="KW-0560">Oxidoreductase</keyword>
<keyword evidence="5" id="KW-0521">NADP</keyword>
<evidence type="ECO:0000313" key="9">
    <source>
        <dbReference type="EMBL" id="MBB3665575.1"/>
    </source>
</evidence>
<evidence type="ECO:0000256" key="4">
    <source>
        <dbReference type="ARBA" id="ARBA00022827"/>
    </source>
</evidence>
<evidence type="ECO:0000256" key="1">
    <source>
        <dbReference type="ARBA" id="ARBA00001974"/>
    </source>
</evidence>